<proteinExistence type="predicted"/>
<organism evidence="1 2">
    <name type="scientific">Yinghuangia soli</name>
    <dbReference type="NCBI Taxonomy" id="2908204"/>
    <lineage>
        <taxon>Bacteria</taxon>
        <taxon>Bacillati</taxon>
        <taxon>Actinomycetota</taxon>
        <taxon>Actinomycetes</taxon>
        <taxon>Kitasatosporales</taxon>
        <taxon>Streptomycetaceae</taxon>
        <taxon>Yinghuangia</taxon>
    </lineage>
</organism>
<dbReference type="AlphaFoldDB" id="A0AA41U310"/>
<gene>
    <name evidence="1" type="ORF">LZ495_10410</name>
</gene>
<accession>A0AA41U310</accession>
<evidence type="ECO:0000313" key="1">
    <source>
        <dbReference type="EMBL" id="MCF2527624.1"/>
    </source>
</evidence>
<comment type="caution">
    <text evidence="1">The sequence shown here is derived from an EMBL/GenBank/DDBJ whole genome shotgun (WGS) entry which is preliminary data.</text>
</comment>
<name>A0AA41U310_9ACTN</name>
<evidence type="ECO:0000313" key="2">
    <source>
        <dbReference type="Proteomes" id="UP001165378"/>
    </source>
</evidence>
<keyword evidence="2" id="KW-1185">Reference proteome</keyword>
<sequence>MNPMLQRLAADGPHPGHAKELLLYGRFAGVWRVDHRFLEDGNWHEDTREWTFGWVLGGRAVQDVLMPSGVPDPQDRSGTTVRVYDPVLGAWRINWFGPSAGNYCTLIGRAAGDEIHQEGADADGTPLRWNFSDITDVSFTWRGWFRALDGEWVLEQVMKARRV</sequence>
<reference evidence="1" key="1">
    <citation type="submission" date="2022-01" db="EMBL/GenBank/DDBJ databases">
        <title>Genome-Based Taxonomic Classification of the Phylum Actinobacteria.</title>
        <authorList>
            <person name="Gao Y."/>
        </authorList>
    </citation>
    <scope>NUCLEOTIDE SEQUENCE</scope>
    <source>
        <strain evidence="1">KLBMP 8922</strain>
    </source>
</reference>
<dbReference type="RefSeq" id="WP_235051784.1">
    <property type="nucleotide sequence ID" value="NZ_JAKFHA010000004.1"/>
</dbReference>
<protein>
    <recommendedName>
        <fullName evidence="3">DUF1579 domain-containing protein</fullName>
    </recommendedName>
</protein>
<dbReference type="EMBL" id="JAKFHA010000004">
    <property type="protein sequence ID" value="MCF2527624.1"/>
    <property type="molecule type" value="Genomic_DNA"/>
</dbReference>
<evidence type="ECO:0008006" key="3">
    <source>
        <dbReference type="Google" id="ProtNLM"/>
    </source>
</evidence>
<dbReference type="Proteomes" id="UP001165378">
    <property type="component" value="Unassembled WGS sequence"/>
</dbReference>